<dbReference type="InterPro" id="IPR058647">
    <property type="entry name" value="BSH_CzcB-like"/>
</dbReference>
<dbReference type="AlphaFoldDB" id="A0A0K1ELX5"/>
<feature type="domain" description="CzcB-like barrel-sandwich hybrid" evidence="6">
    <location>
        <begin position="126"/>
        <end position="266"/>
    </location>
</feature>
<dbReference type="RefSeq" id="WP_050433364.1">
    <property type="nucleotide sequence ID" value="NZ_CP012159.1"/>
</dbReference>
<evidence type="ECO:0000313" key="8">
    <source>
        <dbReference type="EMBL" id="AKT41603.1"/>
    </source>
</evidence>
<dbReference type="SUPFAM" id="SSF111369">
    <property type="entry name" value="HlyD-like secretion proteins"/>
    <property type="match status" value="1"/>
</dbReference>
<dbReference type="Gene3D" id="2.40.420.20">
    <property type="match status" value="1"/>
</dbReference>
<dbReference type="InterPro" id="IPR058649">
    <property type="entry name" value="CzcB_C"/>
</dbReference>
<dbReference type="InterPro" id="IPR058648">
    <property type="entry name" value="HH_CzcB-like"/>
</dbReference>
<keyword evidence="8" id="KW-0575">Peroxidase</keyword>
<dbReference type="GO" id="GO:0015679">
    <property type="term" value="P:plasma membrane copper ion transport"/>
    <property type="evidence" value="ECO:0007669"/>
    <property type="project" value="TreeGrafter"/>
</dbReference>
<dbReference type="GO" id="GO:0046914">
    <property type="term" value="F:transition metal ion binding"/>
    <property type="evidence" value="ECO:0007669"/>
    <property type="project" value="TreeGrafter"/>
</dbReference>
<dbReference type="PANTHER" id="PTHR30097:SF4">
    <property type="entry name" value="SLR6042 PROTEIN"/>
    <property type="match status" value="1"/>
</dbReference>
<keyword evidence="8" id="KW-0560">Oxidoreductase</keyword>
<keyword evidence="9" id="KW-1185">Reference proteome</keyword>
<dbReference type="GO" id="GO:0016020">
    <property type="term" value="C:membrane"/>
    <property type="evidence" value="ECO:0007669"/>
    <property type="project" value="InterPro"/>
</dbReference>
<dbReference type="FunFam" id="2.40.30.170:FF:000010">
    <property type="entry name" value="Efflux RND transporter periplasmic adaptor subunit"/>
    <property type="match status" value="1"/>
</dbReference>
<evidence type="ECO:0000259" key="4">
    <source>
        <dbReference type="Pfam" id="PF25893"/>
    </source>
</evidence>
<evidence type="ECO:0000259" key="7">
    <source>
        <dbReference type="Pfam" id="PF25975"/>
    </source>
</evidence>
<dbReference type="PROSITE" id="PS51257">
    <property type="entry name" value="PROKAR_LIPOPROTEIN"/>
    <property type="match status" value="1"/>
</dbReference>
<gene>
    <name evidence="8" type="ORF">CMC5_058100</name>
</gene>
<sequence length="427" mass="45365">MSATHKVELTRGRIAVLVAGALGLACATAGITVLVEHAVHGESSHWGDLFGHGDHDHDKGEHRHGEGRGHEDHDHGDKEEGHGEGRVVLSAEALAAAGIEVAAAGPGQVEVTATLPGEVALNADTVAHVTPRVGGVVREVKRNLGDRVKKGEVLAVLDSRELADLQREALTARERLELAETSFRRQEALWQEKVTSEKEYLSAKQALAEARIEHRSATQKLAVGSGGGSKEGGYALVAPLDGTIIERHATVGEVLGGETRAFTVADLSTIWVNVTVYAKDLAQVHPGQVARVRAEGIEQRAEGKITYLSQVADEQTRSSIARVVLMNPGPAWRPGLFATADIVVSEAEVAVTVLDDAVQRLEGKDVVFVQEGEAFQVRPVRLGRRGTVEGNAVVEVRSGIAAGERYASKNSFVLKADLGKSGAAHEH</sequence>
<dbReference type="GO" id="GO:0004601">
    <property type="term" value="F:peroxidase activity"/>
    <property type="evidence" value="ECO:0007669"/>
    <property type="project" value="UniProtKB-KW"/>
</dbReference>
<feature type="domain" description="CusB-like beta-barrel" evidence="5">
    <location>
        <begin position="269"/>
        <end position="342"/>
    </location>
</feature>
<feature type="domain" description="CzcB-like C-terminal circularly permuted SH3-like" evidence="7">
    <location>
        <begin position="351"/>
        <end position="415"/>
    </location>
</feature>
<feature type="region of interest" description="Disordered" evidence="3">
    <location>
        <begin position="49"/>
        <end position="83"/>
    </location>
</feature>
<dbReference type="Pfam" id="PF25975">
    <property type="entry name" value="CzcB_C"/>
    <property type="match status" value="1"/>
</dbReference>
<dbReference type="GO" id="GO:0060003">
    <property type="term" value="P:copper ion export"/>
    <property type="evidence" value="ECO:0007669"/>
    <property type="project" value="TreeGrafter"/>
</dbReference>
<dbReference type="Proteomes" id="UP000067626">
    <property type="component" value="Chromosome"/>
</dbReference>
<protein>
    <submittedName>
        <fullName evidence="8">Cytochrome C peroxidase</fullName>
    </submittedName>
</protein>
<name>A0A0K1ELX5_CHOCO</name>
<dbReference type="InterPro" id="IPR051909">
    <property type="entry name" value="MFP_Cation_Efflux"/>
</dbReference>
<dbReference type="GO" id="GO:0030288">
    <property type="term" value="C:outer membrane-bounded periplasmic space"/>
    <property type="evidence" value="ECO:0007669"/>
    <property type="project" value="TreeGrafter"/>
</dbReference>
<accession>A0A0K1ELX5</accession>
<evidence type="ECO:0000256" key="3">
    <source>
        <dbReference type="SAM" id="MobiDB-lite"/>
    </source>
</evidence>
<dbReference type="GO" id="GO:0022857">
    <property type="term" value="F:transmembrane transporter activity"/>
    <property type="evidence" value="ECO:0007669"/>
    <property type="project" value="InterPro"/>
</dbReference>
<evidence type="ECO:0000256" key="2">
    <source>
        <dbReference type="ARBA" id="ARBA00022448"/>
    </source>
</evidence>
<dbReference type="EMBL" id="CP012159">
    <property type="protein sequence ID" value="AKT41603.1"/>
    <property type="molecule type" value="Genomic_DNA"/>
</dbReference>
<dbReference type="InterPro" id="IPR058792">
    <property type="entry name" value="Beta-barrel_RND_2"/>
</dbReference>
<dbReference type="NCBIfam" id="TIGR01730">
    <property type="entry name" value="RND_mfp"/>
    <property type="match status" value="1"/>
</dbReference>
<dbReference type="Gene3D" id="2.40.30.170">
    <property type="match status" value="1"/>
</dbReference>
<evidence type="ECO:0000256" key="1">
    <source>
        <dbReference type="ARBA" id="ARBA00009477"/>
    </source>
</evidence>
<proteinExistence type="inferred from homology"/>
<evidence type="ECO:0000313" key="9">
    <source>
        <dbReference type="Proteomes" id="UP000067626"/>
    </source>
</evidence>
<keyword evidence="2" id="KW-0813">Transport</keyword>
<dbReference type="OrthoDB" id="9806939at2"/>
<dbReference type="Pfam" id="PF25973">
    <property type="entry name" value="BSH_CzcB"/>
    <property type="match status" value="1"/>
</dbReference>
<organism evidence="8 9">
    <name type="scientific">Chondromyces crocatus</name>
    <dbReference type="NCBI Taxonomy" id="52"/>
    <lineage>
        <taxon>Bacteria</taxon>
        <taxon>Pseudomonadati</taxon>
        <taxon>Myxococcota</taxon>
        <taxon>Polyangia</taxon>
        <taxon>Polyangiales</taxon>
        <taxon>Polyangiaceae</taxon>
        <taxon>Chondromyces</taxon>
    </lineage>
</organism>
<dbReference type="STRING" id="52.CMC5_058100"/>
<evidence type="ECO:0000259" key="5">
    <source>
        <dbReference type="Pfam" id="PF25954"/>
    </source>
</evidence>
<comment type="similarity">
    <text evidence="1">Belongs to the membrane fusion protein (MFP) (TC 8.A.1) family.</text>
</comment>
<evidence type="ECO:0000259" key="6">
    <source>
        <dbReference type="Pfam" id="PF25973"/>
    </source>
</evidence>
<feature type="domain" description="CzcB-like alpha-helical hairpin" evidence="4">
    <location>
        <begin position="164"/>
        <end position="222"/>
    </location>
</feature>
<dbReference type="Pfam" id="PF25954">
    <property type="entry name" value="Beta-barrel_RND_2"/>
    <property type="match status" value="1"/>
</dbReference>
<dbReference type="KEGG" id="ccro:CMC5_058100"/>
<dbReference type="Pfam" id="PF25893">
    <property type="entry name" value="HH_CzcB"/>
    <property type="match status" value="1"/>
</dbReference>
<dbReference type="PANTHER" id="PTHR30097">
    <property type="entry name" value="CATION EFFLUX SYSTEM PROTEIN CUSB"/>
    <property type="match status" value="1"/>
</dbReference>
<dbReference type="InterPro" id="IPR006143">
    <property type="entry name" value="RND_pump_MFP"/>
</dbReference>
<reference evidence="8 9" key="1">
    <citation type="submission" date="2015-07" db="EMBL/GenBank/DDBJ databases">
        <title>Genome analysis of myxobacterium Chondromyces crocatus Cm c5 reveals a high potential for natural compound synthesis and the genetic basis for the loss of fruiting body formation.</title>
        <authorList>
            <person name="Zaburannyi N."/>
            <person name="Bunk B."/>
            <person name="Maier J."/>
            <person name="Overmann J."/>
            <person name="Mueller R."/>
        </authorList>
    </citation>
    <scope>NUCLEOTIDE SEQUENCE [LARGE SCALE GENOMIC DNA]</scope>
    <source>
        <strain evidence="8 9">Cm c5</strain>
    </source>
</reference>
<dbReference type="Gene3D" id="2.40.50.100">
    <property type="match status" value="1"/>
</dbReference>